<dbReference type="AlphaFoldDB" id="E4YZ35"/>
<proteinExistence type="predicted"/>
<organism evidence="1">
    <name type="scientific">Oikopleura dioica</name>
    <name type="common">Tunicate</name>
    <dbReference type="NCBI Taxonomy" id="34765"/>
    <lineage>
        <taxon>Eukaryota</taxon>
        <taxon>Metazoa</taxon>
        <taxon>Chordata</taxon>
        <taxon>Tunicata</taxon>
        <taxon>Appendicularia</taxon>
        <taxon>Copelata</taxon>
        <taxon>Oikopleuridae</taxon>
        <taxon>Oikopleura</taxon>
    </lineage>
</organism>
<evidence type="ECO:0000313" key="1">
    <source>
        <dbReference type="EMBL" id="CBY40713.1"/>
    </source>
</evidence>
<dbReference type="Proteomes" id="UP000011014">
    <property type="component" value="Unassembled WGS sequence"/>
</dbReference>
<protein>
    <submittedName>
        <fullName evidence="1">Uncharacterized protein</fullName>
    </submittedName>
</protein>
<gene>
    <name evidence="1" type="ORF">GSOID_T00022741001</name>
</gene>
<name>E4YZ35_OIKDI</name>
<sequence length="62" mass="6729">MVLSDTLARATDEVHLFASTKTTAGSSPASKSDRVHIVDKALTSASRQFSREFQFLKIGSTK</sequence>
<reference evidence="1" key="1">
    <citation type="journal article" date="2010" name="Science">
        <title>Plasticity of animal genome architecture unmasked by rapid evolution of a pelagic tunicate.</title>
        <authorList>
            <person name="Denoeud F."/>
            <person name="Henriet S."/>
            <person name="Mungpakdee S."/>
            <person name="Aury J.M."/>
            <person name="Da Silva C."/>
            <person name="Brinkmann H."/>
            <person name="Mikhaleva J."/>
            <person name="Olsen L.C."/>
            <person name="Jubin C."/>
            <person name="Canestro C."/>
            <person name="Bouquet J.M."/>
            <person name="Danks G."/>
            <person name="Poulain J."/>
            <person name="Campsteijn C."/>
            <person name="Adamski M."/>
            <person name="Cross I."/>
            <person name="Yadetie F."/>
            <person name="Muffato M."/>
            <person name="Louis A."/>
            <person name="Butcher S."/>
            <person name="Tsagkogeorga G."/>
            <person name="Konrad A."/>
            <person name="Singh S."/>
            <person name="Jensen M.F."/>
            <person name="Cong E.H."/>
            <person name="Eikeseth-Otteraa H."/>
            <person name="Noel B."/>
            <person name="Anthouard V."/>
            <person name="Porcel B.M."/>
            <person name="Kachouri-Lafond R."/>
            <person name="Nishino A."/>
            <person name="Ugolini M."/>
            <person name="Chourrout P."/>
            <person name="Nishida H."/>
            <person name="Aasland R."/>
            <person name="Huzurbazar S."/>
            <person name="Westhof E."/>
            <person name="Delsuc F."/>
            <person name="Lehrach H."/>
            <person name="Reinhardt R."/>
            <person name="Weissenbach J."/>
            <person name="Roy S.W."/>
            <person name="Artiguenave F."/>
            <person name="Postlethwait J.H."/>
            <person name="Manak J.R."/>
            <person name="Thompson E.M."/>
            <person name="Jaillon O."/>
            <person name="Du Pasquier L."/>
            <person name="Boudinot P."/>
            <person name="Liberles D.A."/>
            <person name="Volff J.N."/>
            <person name="Philippe H."/>
            <person name="Lenhard B."/>
            <person name="Roest Crollius H."/>
            <person name="Wincker P."/>
            <person name="Chourrout D."/>
        </authorList>
    </citation>
    <scope>NUCLEOTIDE SEQUENCE [LARGE SCALE GENOMIC DNA]</scope>
</reference>
<accession>E4YZ35</accession>
<dbReference type="EMBL" id="FN656070">
    <property type="protein sequence ID" value="CBY40713.1"/>
    <property type="molecule type" value="Genomic_DNA"/>
</dbReference>